<reference evidence="1 2" key="1">
    <citation type="journal article" date="2017" name="Nat. Microbiol.">
        <title>Natural product diversity associated with the nematode symbionts Photorhabdus and Xenorhabdus.</title>
        <authorList>
            <person name="Tobias N.J."/>
            <person name="Wolff H."/>
            <person name="Djahanschiri B."/>
            <person name="Grundmann F."/>
            <person name="Kronenwerth M."/>
            <person name="Shi Y.M."/>
            <person name="Simonyi S."/>
            <person name="Grun P."/>
            <person name="Shapiro-Ilan D."/>
            <person name="Pidot S.J."/>
            <person name="Stinear T.P."/>
            <person name="Ebersberger I."/>
            <person name="Bode H.B."/>
        </authorList>
    </citation>
    <scope>NUCLEOTIDE SEQUENCE [LARGE SCALE GENOMIC DNA]</scope>
    <source>
        <strain evidence="1 2">DSM 17904</strain>
    </source>
</reference>
<dbReference type="EMBL" id="NJAJ01000038">
    <property type="protein sequence ID" value="PHM64047.1"/>
    <property type="molecule type" value="Genomic_DNA"/>
</dbReference>
<organism evidence="1 2">
    <name type="scientific">Xenorhabdus stockiae</name>
    <dbReference type="NCBI Taxonomy" id="351614"/>
    <lineage>
        <taxon>Bacteria</taxon>
        <taxon>Pseudomonadati</taxon>
        <taxon>Pseudomonadota</taxon>
        <taxon>Gammaproteobacteria</taxon>
        <taxon>Enterobacterales</taxon>
        <taxon>Morganellaceae</taxon>
        <taxon>Xenorhabdus</taxon>
    </lineage>
</organism>
<sequence length="36" mass="4036">MQSLIWDDIRVFLAVAQTGTIPNNISNLYMLVDLGL</sequence>
<evidence type="ECO:0000313" key="1">
    <source>
        <dbReference type="EMBL" id="PHM64047.1"/>
    </source>
</evidence>
<keyword evidence="2" id="KW-1185">Reference proteome</keyword>
<evidence type="ECO:0000313" key="2">
    <source>
        <dbReference type="Proteomes" id="UP000222366"/>
    </source>
</evidence>
<dbReference type="AlphaFoldDB" id="A0A2D0KLE3"/>
<accession>A0A2D0KLE3</accession>
<proteinExistence type="predicted"/>
<name>A0A2D0KLE3_9GAMM</name>
<gene>
    <name evidence="1" type="ORF">Xsto_03383</name>
</gene>
<dbReference type="Proteomes" id="UP000222366">
    <property type="component" value="Unassembled WGS sequence"/>
</dbReference>
<comment type="caution">
    <text evidence="1">The sequence shown here is derived from an EMBL/GenBank/DDBJ whole genome shotgun (WGS) entry which is preliminary data.</text>
</comment>
<protein>
    <submittedName>
        <fullName evidence="1">LysR family transcriptional regulator</fullName>
    </submittedName>
</protein>